<protein>
    <submittedName>
        <fullName evidence="2">Uncharacterized protein</fullName>
    </submittedName>
</protein>
<dbReference type="Proteomes" id="UP000245119">
    <property type="component" value="Linkage Group LG1"/>
</dbReference>
<comment type="caution">
    <text evidence="2">The sequence shown here is derived from an EMBL/GenBank/DDBJ whole genome shotgun (WGS) entry which is preliminary data.</text>
</comment>
<proteinExistence type="predicted"/>
<dbReference type="AlphaFoldDB" id="A0A2T7PYE5"/>
<feature type="region of interest" description="Disordered" evidence="1">
    <location>
        <begin position="1"/>
        <end position="28"/>
    </location>
</feature>
<sequence>MGVKAGGVPQMTVHKLPPTRRQTRRADGEDRLTLVGWTSDSLMALMSLAAPRCHDWCLLQANSPSILRSSDFIEQSPLMSPHAPHRPVRVTAGEESGPHGRAVGRSDCQRCRSPDGGAMLEVRSN</sequence>
<evidence type="ECO:0000313" key="3">
    <source>
        <dbReference type="Proteomes" id="UP000245119"/>
    </source>
</evidence>
<name>A0A2T7PYE5_POMCA</name>
<keyword evidence="3" id="KW-1185">Reference proteome</keyword>
<evidence type="ECO:0000256" key="1">
    <source>
        <dbReference type="SAM" id="MobiDB-lite"/>
    </source>
</evidence>
<organism evidence="2 3">
    <name type="scientific">Pomacea canaliculata</name>
    <name type="common">Golden apple snail</name>
    <dbReference type="NCBI Taxonomy" id="400727"/>
    <lineage>
        <taxon>Eukaryota</taxon>
        <taxon>Metazoa</taxon>
        <taxon>Spiralia</taxon>
        <taxon>Lophotrochozoa</taxon>
        <taxon>Mollusca</taxon>
        <taxon>Gastropoda</taxon>
        <taxon>Caenogastropoda</taxon>
        <taxon>Architaenioglossa</taxon>
        <taxon>Ampullarioidea</taxon>
        <taxon>Ampullariidae</taxon>
        <taxon>Pomacea</taxon>
    </lineage>
</organism>
<feature type="region of interest" description="Disordered" evidence="1">
    <location>
        <begin position="77"/>
        <end position="117"/>
    </location>
</feature>
<evidence type="ECO:0000313" key="2">
    <source>
        <dbReference type="EMBL" id="PVD38429.1"/>
    </source>
</evidence>
<accession>A0A2T7PYE5</accession>
<reference evidence="2 3" key="1">
    <citation type="submission" date="2018-04" db="EMBL/GenBank/DDBJ databases">
        <title>The genome of golden apple snail Pomacea canaliculata provides insight into stress tolerance and invasive adaptation.</title>
        <authorList>
            <person name="Liu C."/>
            <person name="Liu B."/>
            <person name="Ren Y."/>
            <person name="Zhang Y."/>
            <person name="Wang H."/>
            <person name="Li S."/>
            <person name="Jiang F."/>
            <person name="Yin L."/>
            <person name="Zhang G."/>
            <person name="Qian W."/>
            <person name="Fan W."/>
        </authorList>
    </citation>
    <scope>NUCLEOTIDE SEQUENCE [LARGE SCALE GENOMIC DNA]</scope>
    <source>
        <strain evidence="2">SZHN2017</strain>
        <tissue evidence="2">Muscle</tissue>
    </source>
</reference>
<dbReference type="EMBL" id="PZQS01000001">
    <property type="protein sequence ID" value="PVD38429.1"/>
    <property type="molecule type" value="Genomic_DNA"/>
</dbReference>
<gene>
    <name evidence="2" type="ORF">C0Q70_01044</name>
</gene>